<dbReference type="OrthoDB" id="678457at2"/>
<organism evidence="2 3">
    <name type="scientific">Niabella soli DSM 19437</name>
    <dbReference type="NCBI Taxonomy" id="929713"/>
    <lineage>
        <taxon>Bacteria</taxon>
        <taxon>Pseudomonadati</taxon>
        <taxon>Bacteroidota</taxon>
        <taxon>Chitinophagia</taxon>
        <taxon>Chitinophagales</taxon>
        <taxon>Chitinophagaceae</taxon>
        <taxon>Niabella</taxon>
    </lineage>
</organism>
<keyword evidence="3" id="KW-1185">Reference proteome</keyword>
<dbReference type="RefSeq" id="WP_008586848.1">
    <property type="nucleotide sequence ID" value="NZ_CP007035.1"/>
</dbReference>
<proteinExistence type="predicted"/>
<evidence type="ECO:0008006" key="4">
    <source>
        <dbReference type="Google" id="ProtNLM"/>
    </source>
</evidence>
<dbReference type="STRING" id="929713.NIASO_15215"/>
<dbReference type="Proteomes" id="UP000003586">
    <property type="component" value="Chromosome"/>
</dbReference>
<evidence type="ECO:0000313" key="2">
    <source>
        <dbReference type="EMBL" id="AHF16133.1"/>
    </source>
</evidence>
<reference evidence="2 3" key="1">
    <citation type="submission" date="2013-12" db="EMBL/GenBank/DDBJ databases">
        <authorList>
            <consortium name="DOE Joint Genome Institute"/>
            <person name="Eisen J."/>
            <person name="Huntemann M."/>
            <person name="Han J."/>
            <person name="Chen A."/>
            <person name="Kyrpides N."/>
            <person name="Mavromatis K."/>
            <person name="Markowitz V."/>
            <person name="Palaniappan K."/>
            <person name="Ivanova N."/>
            <person name="Schaumberg A."/>
            <person name="Pati A."/>
            <person name="Liolios K."/>
            <person name="Nordberg H.P."/>
            <person name="Cantor M.N."/>
            <person name="Hua S.X."/>
            <person name="Woyke T."/>
        </authorList>
    </citation>
    <scope>NUCLEOTIDE SEQUENCE [LARGE SCALE GENOMIC DNA]</scope>
    <source>
        <strain evidence="3">DSM 19437</strain>
    </source>
</reference>
<evidence type="ECO:0000256" key="1">
    <source>
        <dbReference type="SAM" id="SignalP"/>
    </source>
</evidence>
<gene>
    <name evidence="2" type="ORF">NIASO_15215</name>
</gene>
<feature type="signal peptide" evidence="1">
    <location>
        <begin position="1"/>
        <end position="18"/>
    </location>
</feature>
<evidence type="ECO:0000313" key="3">
    <source>
        <dbReference type="Proteomes" id="UP000003586"/>
    </source>
</evidence>
<name>W0F2V9_9BACT</name>
<dbReference type="HOGENOM" id="CLU_1720404_0_0_10"/>
<keyword evidence="1" id="KW-0732">Signal</keyword>
<sequence>MKRILLLLLLSSVGYCAAAGNPLVNDLSLKSFNALFKNAHNVVWSAGKDFSDVSFQEDNILMRARFDNGGNLVQTIRYYKEQNLPVFIMQQIKKEYKGCEIYGVTELSRKDAFIYTFSLRDKKHLFVVLTDINGVVLSSKQYNCGM</sequence>
<dbReference type="EMBL" id="CP007035">
    <property type="protein sequence ID" value="AHF16133.1"/>
    <property type="molecule type" value="Genomic_DNA"/>
</dbReference>
<accession>W0F2V9</accession>
<feature type="chain" id="PRO_5004788455" description="Beta-lactamase-inhibitor-like PepSY-like domain-containing protein" evidence="1">
    <location>
        <begin position="19"/>
        <end position="146"/>
    </location>
</feature>
<dbReference type="AlphaFoldDB" id="W0F2V9"/>
<dbReference type="SUPFAM" id="SSF160574">
    <property type="entry name" value="BT0923-like"/>
    <property type="match status" value="1"/>
</dbReference>
<protein>
    <recommendedName>
        <fullName evidence="4">Beta-lactamase-inhibitor-like PepSY-like domain-containing protein</fullName>
    </recommendedName>
</protein>
<dbReference type="KEGG" id="nso:NIASO_15215"/>
<dbReference type="Gene3D" id="3.10.450.360">
    <property type="match status" value="1"/>
</dbReference>